<dbReference type="Proteomes" id="UP000309997">
    <property type="component" value="Unassembled WGS sequence"/>
</dbReference>
<sequence length="84" mass="9158">MEPSSSSVYSTQFLSKRVTVEFIIVKESQAGLQIFLMGLKLRLQDALTCSIAIALSSGYPRVLLALCVALSCQLVDSRTKICCL</sequence>
<evidence type="ECO:0000313" key="2">
    <source>
        <dbReference type="Proteomes" id="UP000309997"/>
    </source>
</evidence>
<dbReference type="EMBL" id="RCHU02000017">
    <property type="protein sequence ID" value="KAL3567548.1"/>
    <property type="molecule type" value="Genomic_DNA"/>
</dbReference>
<evidence type="ECO:0000313" key="1">
    <source>
        <dbReference type="EMBL" id="KAL3567548.1"/>
    </source>
</evidence>
<protein>
    <submittedName>
        <fullName evidence="1">Uncharacterized protein</fullName>
    </submittedName>
</protein>
<gene>
    <name evidence="1" type="ORF">D5086_030199</name>
</gene>
<keyword evidence="2" id="KW-1185">Reference proteome</keyword>
<organism evidence="1 2">
    <name type="scientific">Populus alba</name>
    <name type="common">White poplar</name>
    <dbReference type="NCBI Taxonomy" id="43335"/>
    <lineage>
        <taxon>Eukaryota</taxon>
        <taxon>Viridiplantae</taxon>
        <taxon>Streptophyta</taxon>
        <taxon>Embryophyta</taxon>
        <taxon>Tracheophyta</taxon>
        <taxon>Spermatophyta</taxon>
        <taxon>Magnoliopsida</taxon>
        <taxon>eudicotyledons</taxon>
        <taxon>Gunneridae</taxon>
        <taxon>Pentapetalae</taxon>
        <taxon>rosids</taxon>
        <taxon>fabids</taxon>
        <taxon>Malpighiales</taxon>
        <taxon>Salicaceae</taxon>
        <taxon>Saliceae</taxon>
        <taxon>Populus</taxon>
    </lineage>
</organism>
<name>A0ACC4AMV7_POPAL</name>
<accession>A0ACC4AMV7</accession>
<proteinExistence type="predicted"/>
<comment type="caution">
    <text evidence="1">The sequence shown here is derived from an EMBL/GenBank/DDBJ whole genome shotgun (WGS) entry which is preliminary data.</text>
</comment>
<reference evidence="1 2" key="1">
    <citation type="journal article" date="2024" name="Plant Biotechnol. J.">
        <title>Genome and CRISPR/Cas9 system of a widespread forest tree (Populus alba) in the world.</title>
        <authorList>
            <person name="Liu Y.J."/>
            <person name="Jiang P.F."/>
            <person name="Han X.M."/>
            <person name="Li X.Y."/>
            <person name="Wang H.M."/>
            <person name="Wang Y.J."/>
            <person name="Wang X.X."/>
            <person name="Zeng Q.Y."/>
        </authorList>
    </citation>
    <scope>NUCLEOTIDE SEQUENCE [LARGE SCALE GENOMIC DNA]</scope>
    <source>
        <strain evidence="2">cv. PAL-ZL1</strain>
    </source>
</reference>